<gene>
    <name evidence="1" type="ORF">SAMN05660862_0632</name>
</gene>
<dbReference type="OrthoDB" id="659702at2"/>
<keyword evidence="2" id="KW-1185">Reference proteome</keyword>
<proteinExistence type="predicted"/>
<dbReference type="STRING" id="561061.SAMN05660862_0632"/>
<evidence type="ECO:0000313" key="1">
    <source>
        <dbReference type="EMBL" id="SMG11771.1"/>
    </source>
</evidence>
<accession>A0A1X7IBA3</accession>
<dbReference type="AlphaFoldDB" id="A0A1X7IBA3"/>
<dbReference type="RefSeq" id="WP_085471492.1">
    <property type="nucleotide sequence ID" value="NZ_FXAU01000001.1"/>
</dbReference>
<dbReference type="EMBL" id="FXAU01000001">
    <property type="protein sequence ID" value="SMG11771.1"/>
    <property type="molecule type" value="Genomic_DNA"/>
</dbReference>
<protein>
    <submittedName>
        <fullName evidence="1">Uncharacterized protein</fullName>
    </submittedName>
</protein>
<reference evidence="1 2" key="1">
    <citation type="submission" date="2017-04" db="EMBL/GenBank/DDBJ databases">
        <authorList>
            <person name="Afonso C.L."/>
            <person name="Miller P.J."/>
            <person name="Scott M.A."/>
            <person name="Spackman E."/>
            <person name="Goraichik I."/>
            <person name="Dimitrov K.M."/>
            <person name="Suarez D.L."/>
            <person name="Swayne D.E."/>
        </authorList>
    </citation>
    <scope>NUCLEOTIDE SEQUENCE [LARGE SCALE GENOMIC DNA]</scope>
    <source>
        <strain evidence="1 2">DSM 22418</strain>
    </source>
</reference>
<name>A0A1X7IBA3_9SPHI</name>
<evidence type="ECO:0000313" key="2">
    <source>
        <dbReference type="Proteomes" id="UP000192980"/>
    </source>
</evidence>
<organism evidence="1 2">
    <name type="scientific">Sphingobacterium psychroaquaticum</name>
    <dbReference type="NCBI Taxonomy" id="561061"/>
    <lineage>
        <taxon>Bacteria</taxon>
        <taxon>Pseudomonadati</taxon>
        <taxon>Bacteroidota</taxon>
        <taxon>Sphingobacteriia</taxon>
        <taxon>Sphingobacteriales</taxon>
        <taxon>Sphingobacteriaceae</taxon>
        <taxon>Sphingobacterium</taxon>
    </lineage>
</organism>
<dbReference type="Proteomes" id="UP000192980">
    <property type="component" value="Unassembled WGS sequence"/>
</dbReference>
<sequence>MDKNLLNKYFEQQCSPAERKAVEEWLLNSENKAAFEAFLETRWDQYVEDYSSAVNVKSSNAGRSYWWQAVAAAAVLGIAVYLYDKGTSTPISKPTPEAIVVSATDSLSREPSLTATAMSSSRINPKITEHYERKTNPNKPKTIALKTAAKVNQKDTVKTVKAAKLGNFMVNEVLLTQLRGKIDSNLLILNIDVHDVPFQRFATMLKQRYGIILEPCGKGGQDKTYTARFEKISIPDLLNDMSEKMLFTYSIKDSVVKVCFN</sequence>